<evidence type="ECO:0000313" key="2">
    <source>
        <dbReference type="Proteomes" id="UP000295416"/>
    </source>
</evidence>
<proteinExistence type="predicted"/>
<dbReference type="RefSeq" id="WP_132747148.1">
    <property type="nucleotide sequence ID" value="NZ_SLXK01000027.1"/>
</dbReference>
<dbReference type="Proteomes" id="UP000295416">
    <property type="component" value="Unassembled WGS sequence"/>
</dbReference>
<dbReference type="EMBL" id="SLXK01000027">
    <property type="protein sequence ID" value="TCP24095.1"/>
    <property type="molecule type" value="Genomic_DNA"/>
</dbReference>
<gene>
    <name evidence="1" type="ORF">EV207_12718</name>
</gene>
<dbReference type="AlphaFoldDB" id="A0A4R2NRW5"/>
<dbReference type="OrthoDB" id="2354098at2"/>
<sequence length="64" mass="7379">MTKPRKKKFIVDINGSIEACLNQMEEEGYLPVRRIEKPVFKESKKGPELIGQHIIFEGLLKGEH</sequence>
<dbReference type="InterPro" id="IPR025930">
    <property type="entry name" value="NETI"/>
</dbReference>
<organism evidence="1 2">
    <name type="scientific">Scopulibacillus darangshiensis</name>
    <dbReference type="NCBI Taxonomy" id="442528"/>
    <lineage>
        <taxon>Bacteria</taxon>
        <taxon>Bacillati</taxon>
        <taxon>Bacillota</taxon>
        <taxon>Bacilli</taxon>
        <taxon>Bacillales</taxon>
        <taxon>Sporolactobacillaceae</taxon>
        <taxon>Scopulibacillus</taxon>
    </lineage>
</organism>
<accession>A0A4R2NRW5</accession>
<evidence type="ECO:0000313" key="1">
    <source>
        <dbReference type="EMBL" id="TCP24095.1"/>
    </source>
</evidence>
<name>A0A4R2NRW5_9BACL</name>
<dbReference type="Pfam" id="PF14044">
    <property type="entry name" value="NETI"/>
    <property type="match status" value="1"/>
</dbReference>
<comment type="caution">
    <text evidence="1">The sequence shown here is derived from an EMBL/GenBank/DDBJ whole genome shotgun (WGS) entry which is preliminary data.</text>
</comment>
<protein>
    <submittedName>
        <fullName evidence="1">NETI protein</fullName>
    </submittedName>
</protein>
<reference evidence="1 2" key="1">
    <citation type="submission" date="2019-03" db="EMBL/GenBank/DDBJ databases">
        <title>Genomic Encyclopedia of Type Strains, Phase IV (KMG-IV): sequencing the most valuable type-strain genomes for metagenomic binning, comparative biology and taxonomic classification.</title>
        <authorList>
            <person name="Goeker M."/>
        </authorList>
    </citation>
    <scope>NUCLEOTIDE SEQUENCE [LARGE SCALE GENOMIC DNA]</scope>
    <source>
        <strain evidence="1 2">DSM 19377</strain>
    </source>
</reference>
<keyword evidence="2" id="KW-1185">Reference proteome</keyword>